<protein>
    <submittedName>
        <fullName evidence="7">Putative nonsense-mediated decay protein upf3</fullName>
    </submittedName>
</protein>
<evidence type="ECO:0000256" key="5">
    <source>
        <dbReference type="SAM" id="MobiDB-lite"/>
    </source>
</evidence>
<evidence type="ECO:0000256" key="4">
    <source>
        <dbReference type="ARBA" id="ARBA00023242"/>
    </source>
</evidence>
<keyword evidence="4" id="KW-0539">Nucleus</keyword>
<dbReference type="InterPro" id="IPR035979">
    <property type="entry name" value="RBD_domain_sf"/>
</dbReference>
<feature type="compositionally biased region" description="Basic and acidic residues" evidence="5">
    <location>
        <begin position="1"/>
        <end position="11"/>
    </location>
</feature>
<dbReference type="PANTHER" id="PTHR13112:SF0">
    <property type="entry name" value="FI21285P1"/>
    <property type="match status" value="1"/>
</dbReference>
<feature type="compositionally biased region" description="Low complexity" evidence="5">
    <location>
        <begin position="12"/>
        <end position="22"/>
    </location>
</feature>
<feature type="compositionally biased region" description="Basic and acidic residues" evidence="5">
    <location>
        <begin position="206"/>
        <end position="250"/>
    </location>
</feature>
<dbReference type="InterPro" id="IPR012677">
    <property type="entry name" value="Nucleotide-bd_a/b_plait_sf"/>
</dbReference>
<comment type="subcellular location">
    <subcellularLocation>
        <location evidence="1">Nucleus</location>
    </subcellularLocation>
</comment>
<comment type="similarity">
    <text evidence="2">Belongs to the RENT3 family.</text>
</comment>
<proteinExistence type="inferred from homology"/>
<evidence type="ECO:0000259" key="6">
    <source>
        <dbReference type="Pfam" id="PF03467"/>
    </source>
</evidence>
<keyword evidence="3" id="KW-0866">Nonsense-mediated mRNA decay</keyword>
<dbReference type="GO" id="GO:0005737">
    <property type="term" value="C:cytoplasm"/>
    <property type="evidence" value="ECO:0007669"/>
    <property type="project" value="TreeGrafter"/>
</dbReference>
<feature type="domain" description="UPF3" evidence="6">
    <location>
        <begin position="35"/>
        <end position="197"/>
    </location>
</feature>
<dbReference type="GO" id="GO:0003729">
    <property type="term" value="F:mRNA binding"/>
    <property type="evidence" value="ECO:0007669"/>
    <property type="project" value="TreeGrafter"/>
</dbReference>
<dbReference type="GO" id="GO:0005730">
    <property type="term" value="C:nucleolus"/>
    <property type="evidence" value="ECO:0007669"/>
    <property type="project" value="TreeGrafter"/>
</dbReference>
<dbReference type="Pfam" id="PF03467">
    <property type="entry name" value="Smg4_UPF3"/>
    <property type="match status" value="1"/>
</dbReference>
<dbReference type="InterPro" id="IPR005120">
    <property type="entry name" value="UPF3_dom"/>
</dbReference>
<dbReference type="GO" id="GO:0000184">
    <property type="term" value="P:nuclear-transcribed mRNA catabolic process, nonsense-mediated decay"/>
    <property type="evidence" value="ECO:0007669"/>
    <property type="project" value="UniProtKB-KW"/>
</dbReference>
<dbReference type="Gene3D" id="3.30.70.330">
    <property type="match status" value="1"/>
</dbReference>
<dbReference type="FunFam" id="3.30.70.330:FF:000717">
    <property type="entry name" value="regulator of nonsense transcripts 3B"/>
    <property type="match status" value="1"/>
</dbReference>
<reference evidence="7" key="1">
    <citation type="submission" date="2018-03" db="EMBL/GenBank/DDBJ databases">
        <title>The relapsing fever spirochete Borrelia turicatae persists in the highly oxidative environment of its soft-bodied tick vector.</title>
        <authorList>
            <person name="Bourret T.J."/>
            <person name="Boyle W.K."/>
            <person name="Valenzuela J.G."/>
            <person name="Oliveira F."/>
            <person name="Lopez J.E."/>
        </authorList>
    </citation>
    <scope>NUCLEOTIDE SEQUENCE</scope>
    <source>
        <strain evidence="7">Kansas strain/isolate</strain>
        <tissue evidence="7">Salivary glands</tissue>
    </source>
</reference>
<feature type="compositionally biased region" description="Basic and acidic residues" evidence="5">
    <location>
        <begin position="23"/>
        <end position="33"/>
    </location>
</feature>
<evidence type="ECO:0000256" key="2">
    <source>
        <dbReference type="ARBA" id="ARBA00005991"/>
    </source>
</evidence>
<dbReference type="EMBL" id="GGLE01006580">
    <property type="protein sequence ID" value="MBY10706.1"/>
    <property type="molecule type" value="Transcribed_RNA"/>
</dbReference>
<name>A0A2R5LME3_9ACAR</name>
<feature type="compositionally biased region" description="Basic and acidic residues" evidence="5">
    <location>
        <begin position="350"/>
        <end position="416"/>
    </location>
</feature>
<feature type="compositionally biased region" description="Polar residues" evidence="5">
    <location>
        <begin position="431"/>
        <end position="446"/>
    </location>
</feature>
<dbReference type="GO" id="GO:0045727">
    <property type="term" value="P:positive regulation of translation"/>
    <property type="evidence" value="ECO:0007669"/>
    <property type="project" value="TreeGrafter"/>
</dbReference>
<feature type="region of interest" description="Disordered" evidence="5">
    <location>
        <begin position="1"/>
        <end position="33"/>
    </location>
</feature>
<feature type="region of interest" description="Disordered" evidence="5">
    <location>
        <begin position="206"/>
        <end position="471"/>
    </location>
</feature>
<dbReference type="AlphaFoldDB" id="A0A2R5LME3"/>
<evidence type="ECO:0000256" key="3">
    <source>
        <dbReference type="ARBA" id="ARBA00023161"/>
    </source>
</evidence>
<evidence type="ECO:0000256" key="1">
    <source>
        <dbReference type="ARBA" id="ARBA00004123"/>
    </source>
</evidence>
<sequence>MTQEKAKDDCSPRSTSRSSSDASKSKEKKEKSFLSKVVIRRLPASMTEEQFLEQISPVPENDYLYFVKADLGLGQHAFSRAYINFINQDDIYIFKEKFDGYVFLDVKGNEYPAIVEYAPFQKTPKRRVRKQDPKSGTLEQDAEYIKFLESLEQPEEVTLPPLETYIEEIEAREKEMKANNGCLKVTTPLIDYLVQRKLEKLKLREQRREERKQREVEKKKLREEEKRRRRLDKERSKDSSKKEPGGKLDDTFEEPEANVVKVLKNPVREQDVTAKEVGSAKENKDGHSGSAKEASGYSRPSTIPRIPRGNKKEWEKQKTPSRVTKDFGASSKAKGEGAHRPSTTGLSLDAKAEEKRPQESRVKTVVDSKNVAVEKEKEKERPRERERVERDKDREEKDRQKDPRTERRIRNKDRPSIEIYRPGMRRMAKATQENEAVQRHSSTKTGHGSDDTKTAADGDSRSPGTPADDET</sequence>
<accession>A0A2R5LME3</accession>
<organism evidence="7">
    <name type="scientific">Ornithodoros turicata</name>
    <dbReference type="NCBI Taxonomy" id="34597"/>
    <lineage>
        <taxon>Eukaryota</taxon>
        <taxon>Metazoa</taxon>
        <taxon>Ecdysozoa</taxon>
        <taxon>Arthropoda</taxon>
        <taxon>Chelicerata</taxon>
        <taxon>Arachnida</taxon>
        <taxon>Acari</taxon>
        <taxon>Parasitiformes</taxon>
        <taxon>Ixodida</taxon>
        <taxon>Ixodoidea</taxon>
        <taxon>Argasidae</taxon>
        <taxon>Ornithodorinae</taxon>
        <taxon>Ornithodoros</taxon>
    </lineage>
</organism>
<evidence type="ECO:0000313" key="7">
    <source>
        <dbReference type="EMBL" id="MBY10706.1"/>
    </source>
</evidence>
<feature type="compositionally biased region" description="Basic and acidic residues" evidence="5">
    <location>
        <begin position="447"/>
        <end position="460"/>
    </location>
</feature>
<feature type="compositionally biased region" description="Basic and acidic residues" evidence="5">
    <location>
        <begin position="266"/>
        <end position="287"/>
    </location>
</feature>
<dbReference type="PANTHER" id="PTHR13112">
    <property type="entry name" value="UPF3 REGULATOR OF NONSENSE TRANSCRIPTS-LIKE PROTEIN"/>
    <property type="match status" value="1"/>
</dbReference>
<dbReference type="SUPFAM" id="SSF54928">
    <property type="entry name" value="RNA-binding domain, RBD"/>
    <property type="match status" value="1"/>
</dbReference>
<dbReference type="InterPro" id="IPR039722">
    <property type="entry name" value="Upf3"/>
</dbReference>